<protein>
    <submittedName>
        <fullName evidence="1">Uncharacterized protein</fullName>
    </submittedName>
</protein>
<sequence length="243" mass="25253">MQVALLTAAEADDALLLQLREAGSLKKASLPQLRAARDFLADGEVGWAELAARHGILQSAGAWDATIKLARRIGWLRPPAAAVDEAEPATAAVLSNMQLLLQVATAGGGSSSRSETAIATVAIAAELLGDPGLNIPAACVRHGVTIGHLGSGRKSARERAERTRAALVELGLTDWEALKRQWAVKLDRPAVKALQQRHRVSVAEAARALHAAAGDEAAAGAALLSQKRSASLEAGDAPPEEES</sequence>
<name>A0A0D3K102_EMIH1</name>
<reference evidence="1" key="2">
    <citation type="submission" date="2024-10" db="UniProtKB">
        <authorList>
            <consortium name="EnsemblProtists"/>
        </authorList>
    </citation>
    <scope>IDENTIFICATION</scope>
</reference>
<dbReference type="KEGG" id="ehx:EMIHUDRAFT_123244"/>
<dbReference type="AlphaFoldDB" id="A0A0D3K102"/>
<dbReference type="GeneID" id="17274713"/>
<evidence type="ECO:0000313" key="2">
    <source>
        <dbReference type="Proteomes" id="UP000013827"/>
    </source>
</evidence>
<proteinExistence type="predicted"/>
<accession>A0A0D3K102</accession>
<dbReference type="EnsemblProtists" id="EOD29437">
    <property type="protein sequence ID" value="EOD29437"/>
    <property type="gene ID" value="EMIHUDRAFT_123244"/>
</dbReference>
<dbReference type="Proteomes" id="UP000013827">
    <property type="component" value="Unassembled WGS sequence"/>
</dbReference>
<dbReference type="HOGENOM" id="CLU_1145144_0_0_1"/>
<reference evidence="2" key="1">
    <citation type="journal article" date="2013" name="Nature">
        <title>Pan genome of the phytoplankton Emiliania underpins its global distribution.</title>
        <authorList>
            <person name="Read B.A."/>
            <person name="Kegel J."/>
            <person name="Klute M.J."/>
            <person name="Kuo A."/>
            <person name="Lefebvre S.C."/>
            <person name="Maumus F."/>
            <person name="Mayer C."/>
            <person name="Miller J."/>
            <person name="Monier A."/>
            <person name="Salamov A."/>
            <person name="Young J."/>
            <person name="Aguilar M."/>
            <person name="Claverie J.M."/>
            <person name="Frickenhaus S."/>
            <person name="Gonzalez K."/>
            <person name="Herman E.K."/>
            <person name="Lin Y.C."/>
            <person name="Napier J."/>
            <person name="Ogata H."/>
            <person name="Sarno A.F."/>
            <person name="Shmutz J."/>
            <person name="Schroeder D."/>
            <person name="de Vargas C."/>
            <person name="Verret F."/>
            <person name="von Dassow P."/>
            <person name="Valentin K."/>
            <person name="Van de Peer Y."/>
            <person name="Wheeler G."/>
            <person name="Dacks J.B."/>
            <person name="Delwiche C.F."/>
            <person name="Dyhrman S.T."/>
            <person name="Glockner G."/>
            <person name="John U."/>
            <person name="Richards T."/>
            <person name="Worden A.Z."/>
            <person name="Zhang X."/>
            <person name="Grigoriev I.V."/>
            <person name="Allen A.E."/>
            <person name="Bidle K."/>
            <person name="Borodovsky M."/>
            <person name="Bowler C."/>
            <person name="Brownlee C."/>
            <person name="Cock J.M."/>
            <person name="Elias M."/>
            <person name="Gladyshev V.N."/>
            <person name="Groth M."/>
            <person name="Guda C."/>
            <person name="Hadaegh A."/>
            <person name="Iglesias-Rodriguez M.D."/>
            <person name="Jenkins J."/>
            <person name="Jones B.M."/>
            <person name="Lawson T."/>
            <person name="Leese F."/>
            <person name="Lindquist E."/>
            <person name="Lobanov A."/>
            <person name="Lomsadze A."/>
            <person name="Malik S.B."/>
            <person name="Marsh M.E."/>
            <person name="Mackinder L."/>
            <person name="Mock T."/>
            <person name="Mueller-Roeber B."/>
            <person name="Pagarete A."/>
            <person name="Parker M."/>
            <person name="Probert I."/>
            <person name="Quesneville H."/>
            <person name="Raines C."/>
            <person name="Rensing S.A."/>
            <person name="Riano-Pachon D.M."/>
            <person name="Richier S."/>
            <person name="Rokitta S."/>
            <person name="Shiraiwa Y."/>
            <person name="Soanes D.M."/>
            <person name="van der Giezen M."/>
            <person name="Wahlund T.M."/>
            <person name="Williams B."/>
            <person name="Wilson W."/>
            <person name="Wolfe G."/>
            <person name="Wurch L.L."/>
        </authorList>
    </citation>
    <scope>NUCLEOTIDE SEQUENCE</scope>
</reference>
<evidence type="ECO:0000313" key="1">
    <source>
        <dbReference type="EnsemblProtists" id="EOD29437"/>
    </source>
</evidence>
<keyword evidence="2" id="KW-1185">Reference proteome</keyword>
<dbReference type="PaxDb" id="2903-EOD29437"/>
<dbReference type="RefSeq" id="XP_005781866.1">
    <property type="nucleotide sequence ID" value="XM_005781809.1"/>
</dbReference>
<organism evidence="1 2">
    <name type="scientific">Emiliania huxleyi (strain CCMP1516)</name>
    <dbReference type="NCBI Taxonomy" id="280463"/>
    <lineage>
        <taxon>Eukaryota</taxon>
        <taxon>Haptista</taxon>
        <taxon>Haptophyta</taxon>
        <taxon>Prymnesiophyceae</taxon>
        <taxon>Isochrysidales</taxon>
        <taxon>Noelaerhabdaceae</taxon>
        <taxon>Emiliania</taxon>
    </lineage>
</organism>